<feature type="compositionally biased region" description="Basic and acidic residues" evidence="1">
    <location>
        <begin position="32"/>
        <end position="48"/>
    </location>
</feature>
<sequence length="54" mass="6228">MAKDVSKIYKRSFTAAGLFGTYTQFPFNPNDENLHPKPIRDKDKEKNRAGKNNQ</sequence>
<accession>A0A015UJJ1</accession>
<gene>
    <name evidence="2" type="ORF">M124_2107</name>
</gene>
<dbReference type="EMBL" id="JGCY01000320">
    <property type="protein sequence ID" value="EXY74108.1"/>
    <property type="molecule type" value="Genomic_DNA"/>
</dbReference>
<name>A0A015UJJ1_BACFG</name>
<proteinExistence type="predicted"/>
<organism evidence="2 3">
    <name type="scientific">Bacteroides fragilis str. 3988T(B)14</name>
    <dbReference type="NCBI Taxonomy" id="1339315"/>
    <lineage>
        <taxon>Bacteria</taxon>
        <taxon>Pseudomonadati</taxon>
        <taxon>Bacteroidota</taxon>
        <taxon>Bacteroidia</taxon>
        <taxon>Bacteroidales</taxon>
        <taxon>Bacteroidaceae</taxon>
        <taxon>Bacteroides</taxon>
    </lineage>
</organism>
<evidence type="ECO:0000313" key="3">
    <source>
        <dbReference type="Proteomes" id="UP000020529"/>
    </source>
</evidence>
<protein>
    <submittedName>
        <fullName evidence="2">Uncharacterized protein</fullName>
    </submittedName>
</protein>
<feature type="region of interest" description="Disordered" evidence="1">
    <location>
        <begin position="25"/>
        <end position="54"/>
    </location>
</feature>
<dbReference type="Proteomes" id="UP000020529">
    <property type="component" value="Unassembled WGS sequence"/>
</dbReference>
<dbReference type="PATRIC" id="fig|1339315.3.peg.2832"/>
<evidence type="ECO:0000313" key="2">
    <source>
        <dbReference type="EMBL" id="EXY74108.1"/>
    </source>
</evidence>
<comment type="caution">
    <text evidence="2">The sequence shown here is derived from an EMBL/GenBank/DDBJ whole genome shotgun (WGS) entry which is preliminary data.</text>
</comment>
<evidence type="ECO:0000256" key="1">
    <source>
        <dbReference type="SAM" id="MobiDB-lite"/>
    </source>
</evidence>
<dbReference type="AlphaFoldDB" id="A0A015UJJ1"/>
<reference evidence="2 3" key="1">
    <citation type="submission" date="2014-02" db="EMBL/GenBank/DDBJ databases">
        <authorList>
            <person name="Sears C."/>
            <person name="Carroll K."/>
            <person name="Sack B.R."/>
            <person name="Qadri F."/>
            <person name="Myers L.L."/>
            <person name="Chung G.-T."/>
            <person name="Escheverria P."/>
            <person name="Fraser C.M."/>
            <person name="Sadzewicz L."/>
            <person name="Shefchek K.A."/>
            <person name="Tallon L."/>
            <person name="Das S.P."/>
            <person name="Daugherty S."/>
            <person name="Mongodin E.F."/>
        </authorList>
    </citation>
    <scope>NUCLEOTIDE SEQUENCE [LARGE SCALE GENOMIC DNA]</scope>
    <source>
        <strain evidence="3">3988T(B)14</strain>
    </source>
</reference>